<reference evidence="1 2" key="1">
    <citation type="journal article" date="2018" name="PLoS Pathog.">
        <title>Evolution of structural diversity of trichothecenes, a family of toxins produced by plant pathogenic and entomopathogenic fungi.</title>
        <authorList>
            <person name="Proctor R.H."/>
            <person name="McCormick S.P."/>
            <person name="Kim H.S."/>
            <person name="Cardoza R.E."/>
            <person name="Stanley A.M."/>
            <person name="Lindo L."/>
            <person name="Kelly A."/>
            <person name="Brown D.W."/>
            <person name="Lee T."/>
            <person name="Vaughan M.M."/>
            <person name="Alexander N.J."/>
            <person name="Busman M."/>
            <person name="Gutierrez S."/>
        </authorList>
    </citation>
    <scope>NUCLEOTIDE SEQUENCE [LARGE SCALE GENOMIC DNA]</scope>
    <source>
        <strain evidence="1 2">NRRL 13405</strain>
    </source>
</reference>
<gene>
    <name evidence="1" type="ORF">FIE12Z_10880</name>
</gene>
<evidence type="ECO:0000313" key="2">
    <source>
        <dbReference type="Proteomes" id="UP000265631"/>
    </source>
</evidence>
<dbReference type="Proteomes" id="UP000265631">
    <property type="component" value="Unassembled WGS sequence"/>
</dbReference>
<protein>
    <submittedName>
        <fullName evidence="1">Uncharacterized protein</fullName>
    </submittedName>
</protein>
<proteinExistence type="predicted"/>
<accession>A0A395MCR9</accession>
<sequence length="286" mass="31423">MPWFSTDNPWQVDESPFLLAHLYKVSPVLTRDYGTIASFTSTSTSLQCNTRDHLALGFGVGGGIPFLASASVKGHYDKDVQQNTDSNKASIRASIRSGFVELATQPRLTDKAITVIKFGGGIPSLEARYGDYYVAGYRLGGDTAMLMSSSSYNTKEKEVFGVTVSVEVLFFESSTHWEKDFNLFASGTSLKLQGYDTLSAQNWNESSSGDSGATLFERSKVIANNTQNLGERLSAILDRMKLQSGAELTMEQCDNLTRSGIVVELVLMPIRTTRHVLEWAVQDNII</sequence>
<dbReference type="EMBL" id="PXXK01000388">
    <property type="protein sequence ID" value="RFN44899.1"/>
    <property type="molecule type" value="Genomic_DNA"/>
</dbReference>
<evidence type="ECO:0000313" key="1">
    <source>
        <dbReference type="EMBL" id="RFN44899.1"/>
    </source>
</evidence>
<comment type="caution">
    <text evidence="1">The sequence shown here is derived from an EMBL/GenBank/DDBJ whole genome shotgun (WGS) entry which is preliminary data.</text>
</comment>
<dbReference type="AlphaFoldDB" id="A0A395MCR9"/>
<keyword evidence="2" id="KW-1185">Reference proteome</keyword>
<name>A0A395MCR9_9HYPO</name>
<organism evidence="1 2">
    <name type="scientific">Fusarium flagelliforme</name>
    <dbReference type="NCBI Taxonomy" id="2675880"/>
    <lineage>
        <taxon>Eukaryota</taxon>
        <taxon>Fungi</taxon>
        <taxon>Dikarya</taxon>
        <taxon>Ascomycota</taxon>
        <taxon>Pezizomycotina</taxon>
        <taxon>Sordariomycetes</taxon>
        <taxon>Hypocreomycetidae</taxon>
        <taxon>Hypocreales</taxon>
        <taxon>Nectriaceae</taxon>
        <taxon>Fusarium</taxon>
        <taxon>Fusarium incarnatum-equiseti species complex</taxon>
    </lineage>
</organism>